<keyword evidence="2" id="KW-1185">Reference proteome</keyword>
<dbReference type="EMBL" id="JBCLUF010000004">
    <property type="protein sequence ID" value="MEY8661617.1"/>
    <property type="molecule type" value="Genomic_DNA"/>
</dbReference>
<sequence length="71" mass="8217">MFKLSELYQIEDALKTSECLTSYEIFQALKELRLYGVCTLRDLGSVEAKLARLPFVKVRPVGRGHLSLERW</sequence>
<organism evidence="1 2">
    <name type="scientific">Ligilactobacillus faecis</name>
    <dbReference type="NCBI Taxonomy" id="762833"/>
    <lineage>
        <taxon>Bacteria</taxon>
        <taxon>Bacillati</taxon>
        <taxon>Bacillota</taxon>
        <taxon>Bacilli</taxon>
        <taxon>Lactobacillales</taxon>
        <taxon>Lactobacillaceae</taxon>
        <taxon>Ligilactobacillus</taxon>
    </lineage>
</organism>
<dbReference type="RefSeq" id="WP_369940619.1">
    <property type="nucleotide sequence ID" value="NZ_JBCLUF010000004.1"/>
</dbReference>
<name>A0ABV4DQ97_9LACO</name>
<comment type="caution">
    <text evidence="1">The sequence shown here is derived from an EMBL/GenBank/DDBJ whole genome shotgun (WGS) entry which is preliminary data.</text>
</comment>
<evidence type="ECO:0000313" key="1">
    <source>
        <dbReference type="EMBL" id="MEY8661617.1"/>
    </source>
</evidence>
<evidence type="ECO:0000313" key="2">
    <source>
        <dbReference type="Proteomes" id="UP001565236"/>
    </source>
</evidence>
<reference evidence="1 2" key="1">
    <citation type="submission" date="2024-03" db="EMBL/GenBank/DDBJ databases">
        <title>Mouse gut bacterial collection (mGBC) of GemPharmatech.</title>
        <authorList>
            <person name="He Y."/>
            <person name="Dong L."/>
            <person name="Wu D."/>
            <person name="Gao X."/>
            <person name="Lin Z."/>
        </authorList>
    </citation>
    <scope>NUCLEOTIDE SEQUENCE [LARGE SCALE GENOMIC DNA]</scope>
    <source>
        <strain evidence="1 2">15-30</strain>
    </source>
</reference>
<accession>A0ABV4DQ97</accession>
<gene>
    <name evidence="1" type="ORF">AALT52_01725</name>
</gene>
<proteinExistence type="predicted"/>
<protein>
    <submittedName>
        <fullName evidence="1">Uncharacterized protein</fullName>
    </submittedName>
</protein>
<dbReference type="Proteomes" id="UP001565236">
    <property type="component" value="Unassembled WGS sequence"/>
</dbReference>